<comment type="caution">
    <text evidence="2">The sequence shown here is derived from an EMBL/GenBank/DDBJ whole genome shotgun (WGS) entry which is preliminary data.</text>
</comment>
<keyword evidence="1" id="KW-0732">Signal</keyword>
<accession>A0AAD6ITP7</accession>
<dbReference type="Proteomes" id="UP001221413">
    <property type="component" value="Unassembled WGS sequence"/>
</dbReference>
<reference evidence="2" key="1">
    <citation type="submission" date="2023-01" db="EMBL/GenBank/DDBJ databases">
        <title>The chitinases involved in constricting ring structure development in the nematode-trapping fungus Drechslerella dactyloides.</title>
        <authorList>
            <person name="Wang R."/>
            <person name="Zhang L."/>
            <person name="Tang P."/>
            <person name="Li S."/>
            <person name="Liang L."/>
        </authorList>
    </citation>
    <scope>NUCLEOTIDE SEQUENCE</scope>
    <source>
        <strain evidence="2">YMF1.00031</strain>
    </source>
</reference>
<sequence>MIAFLNYLAAILLFSSAALAKIADPRQNHVKKIDLSKRQDSAGGLVVGASCAEITGNPDDKICAISTESVSCAPVCCIQRGEFVDGCPAGDRCDFASDGLKCCPANDEECGPRPTACVDFGKPTAINLSQVMCPSATPSCTTRNDGGAACTGSEDDISKYPTSTSFENTSKAKILKPLVTPIITSSIVCTSAKATPRTSSTSSPSRITSRDMLDTATMTQMPSMSTSASVTILSTSSSVPRSTRAGTMTLSIADPTTESAPPAVSSAQAGNGVEIKRNPAFGLLVAVGVGMGVFL</sequence>
<proteinExistence type="predicted"/>
<feature type="chain" id="PRO_5041975809" description="GPI anchored serine-threonine rich protein" evidence="1">
    <location>
        <begin position="21"/>
        <end position="295"/>
    </location>
</feature>
<evidence type="ECO:0000313" key="2">
    <source>
        <dbReference type="EMBL" id="KAJ6258313.1"/>
    </source>
</evidence>
<evidence type="ECO:0000256" key="1">
    <source>
        <dbReference type="SAM" id="SignalP"/>
    </source>
</evidence>
<protein>
    <recommendedName>
        <fullName evidence="4">GPI anchored serine-threonine rich protein</fullName>
    </recommendedName>
</protein>
<name>A0AAD6ITP7_DREDA</name>
<gene>
    <name evidence="2" type="ORF">Dda_6353</name>
</gene>
<dbReference type="AlphaFoldDB" id="A0AAD6ITP7"/>
<feature type="signal peptide" evidence="1">
    <location>
        <begin position="1"/>
        <end position="20"/>
    </location>
</feature>
<evidence type="ECO:0000313" key="3">
    <source>
        <dbReference type="Proteomes" id="UP001221413"/>
    </source>
</evidence>
<keyword evidence="3" id="KW-1185">Reference proteome</keyword>
<dbReference type="EMBL" id="JAQGDS010000008">
    <property type="protein sequence ID" value="KAJ6258313.1"/>
    <property type="molecule type" value="Genomic_DNA"/>
</dbReference>
<organism evidence="2 3">
    <name type="scientific">Drechslerella dactyloides</name>
    <name type="common">Nematode-trapping fungus</name>
    <name type="synonym">Arthrobotrys dactyloides</name>
    <dbReference type="NCBI Taxonomy" id="74499"/>
    <lineage>
        <taxon>Eukaryota</taxon>
        <taxon>Fungi</taxon>
        <taxon>Dikarya</taxon>
        <taxon>Ascomycota</taxon>
        <taxon>Pezizomycotina</taxon>
        <taxon>Orbiliomycetes</taxon>
        <taxon>Orbiliales</taxon>
        <taxon>Orbiliaceae</taxon>
        <taxon>Drechslerella</taxon>
    </lineage>
</organism>
<evidence type="ECO:0008006" key="4">
    <source>
        <dbReference type="Google" id="ProtNLM"/>
    </source>
</evidence>